<evidence type="ECO:0000313" key="2">
    <source>
        <dbReference type="EMBL" id="KAF0771688.1"/>
    </source>
</evidence>
<evidence type="ECO:0000313" key="3">
    <source>
        <dbReference type="Proteomes" id="UP000478052"/>
    </source>
</evidence>
<dbReference type="EMBL" id="VUJU01000264">
    <property type="protein sequence ID" value="KAF0771688.1"/>
    <property type="molecule type" value="Genomic_DNA"/>
</dbReference>
<evidence type="ECO:0000256" key="1">
    <source>
        <dbReference type="SAM" id="SignalP"/>
    </source>
</evidence>
<comment type="caution">
    <text evidence="2">The sequence shown here is derived from an EMBL/GenBank/DDBJ whole genome shotgun (WGS) entry which is preliminary data.</text>
</comment>
<keyword evidence="1" id="KW-0732">Signal</keyword>
<feature type="chain" id="PRO_5026127391" description="Secreted protein" evidence="1">
    <location>
        <begin position="17"/>
        <end position="85"/>
    </location>
</feature>
<gene>
    <name evidence="2" type="ORF">FWK35_00007147</name>
</gene>
<accession>A0A6G0ZKT2</accession>
<evidence type="ECO:0008006" key="4">
    <source>
        <dbReference type="Google" id="ProtNLM"/>
    </source>
</evidence>
<dbReference type="Proteomes" id="UP000478052">
    <property type="component" value="Unassembled WGS sequence"/>
</dbReference>
<name>A0A6G0ZKT2_APHCR</name>
<dbReference type="AlphaFoldDB" id="A0A6G0ZKT2"/>
<keyword evidence="3" id="KW-1185">Reference proteome</keyword>
<sequence length="85" mass="10479">MLCVLFIFFFFVSVYTRTYRNNASISNYGGVFRWKNESSWCIGRSFFEIPNSFQNYREKPQIKLRKNWNFYAKPVFDQIDFFIWL</sequence>
<organism evidence="2 3">
    <name type="scientific">Aphis craccivora</name>
    <name type="common">Cowpea aphid</name>
    <dbReference type="NCBI Taxonomy" id="307492"/>
    <lineage>
        <taxon>Eukaryota</taxon>
        <taxon>Metazoa</taxon>
        <taxon>Ecdysozoa</taxon>
        <taxon>Arthropoda</taxon>
        <taxon>Hexapoda</taxon>
        <taxon>Insecta</taxon>
        <taxon>Pterygota</taxon>
        <taxon>Neoptera</taxon>
        <taxon>Paraneoptera</taxon>
        <taxon>Hemiptera</taxon>
        <taxon>Sternorrhyncha</taxon>
        <taxon>Aphidomorpha</taxon>
        <taxon>Aphidoidea</taxon>
        <taxon>Aphididae</taxon>
        <taxon>Aphidini</taxon>
        <taxon>Aphis</taxon>
        <taxon>Aphis</taxon>
    </lineage>
</organism>
<reference evidence="2 3" key="1">
    <citation type="submission" date="2019-08" db="EMBL/GenBank/DDBJ databases">
        <title>Whole genome of Aphis craccivora.</title>
        <authorList>
            <person name="Voronova N.V."/>
            <person name="Shulinski R.S."/>
            <person name="Bandarenka Y.V."/>
            <person name="Zhorov D.G."/>
            <person name="Warner D."/>
        </authorList>
    </citation>
    <scope>NUCLEOTIDE SEQUENCE [LARGE SCALE GENOMIC DNA]</scope>
    <source>
        <strain evidence="2">180601</strain>
        <tissue evidence="2">Whole Body</tissue>
    </source>
</reference>
<protein>
    <recommendedName>
        <fullName evidence="4">Secreted protein</fullName>
    </recommendedName>
</protein>
<feature type="signal peptide" evidence="1">
    <location>
        <begin position="1"/>
        <end position="16"/>
    </location>
</feature>
<proteinExistence type="predicted"/>